<feature type="coiled-coil region" evidence="4">
    <location>
        <begin position="138"/>
        <end position="213"/>
    </location>
</feature>
<evidence type="ECO:0000256" key="3">
    <source>
        <dbReference type="ARBA" id="ARBA00023242"/>
    </source>
</evidence>
<protein>
    <recommendedName>
        <fullName evidence="6">DNA endonuclease activator Ctp1 C-terminal domain-containing protein</fullName>
    </recommendedName>
</protein>
<keyword evidence="4" id="KW-0175">Coiled coil</keyword>
<dbReference type="EMBL" id="CAKOAT010069599">
    <property type="protein sequence ID" value="CAH8308798.1"/>
    <property type="molecule type" value="Genomic_DNA"/>
</dbReference>
<feature type="region of interest" description="Disordered" evidence="5">
    <location>
        <begin position="457"/>
        <end position="561"/>
    </location>
</feature>
<name>A0ABC8J5E3_ERUVS</name>
<dbReference type="Pfam" id="PF08573">
    <property type="entry name" value="SAE2"/>
    <property type="match status" value="1"/>
</dbReference>
<gene>
    <name evidence="7" type="ORF">ERUC_LOCUS5286</name>
</gene>
<dbReference type="AlphaFoldDB" id="A0ABC8J5E3"/>
<dbReference type="InterPro" id="IPR013882">
    <property type="entry name" value="Ctp1_C"/>
</dbReference>
<feature type="domain" description="DNA endonuclease activator Ctp1 C-terminal" evidence="6">
    <location>
        <begin position="657"/>
        <end position="683"/>
    </location>
</feature>
<dbReference type="InterPro" id="IPR033316">
    <property type="entry name" value="RBBP8-like"/>
</dbReference>
<dbReference type="GO" id="GO:0005634">
    <property type="term" value="C:nucleus"/>
    <property type="evidence" value="ECO:0007669"/>
    <property type="project" value="UniProtKB-SubCell"/>
</dbReference>
<evidence type="ECO:0000313" key="7">
    <source>
        <dbReference type="EMBL" id="CAH8308798.1"/>
    </source>
</evidence>
<dbReference type="PANTHER" id="PTHR15107">
    <property type="entry name" value="RETINOBLASTOMA BINDING PROTEIN 8"/>
    <property type="match status" value="1"/>
</dbReference>
<feature type="coiled-coil region" evidence="4">
    <location>
        <begin position="293"/>
        <end position="355"/>
    </location>
</feature>
<proteinExistence type="predicted"/>
<evidence type="ECO:0000259" key="6">
    <source>
        <dbReference type="Pfam" id="PF08573"/>
    </source>
</evidence>
<dbReference type="SUPFAM" id="SSF46966">
    <property type="entry name" value="Spectrin repeat"/>
    <property type="match status" value="1"/>
</dbReference>
<comment type="caution">
    <text evidence="7">The sequence shown here is derived from an EMBL/GenBank/DDBJ whole genome shotgun (WGS) entry which is preliminary data.</text>
</comment>
<evidence type="ECO:0000313" key="8">
    <source>
        <dbReference type="Proteomes" id="UP001642260"/>
    </source>
</evidence>
<reference evidence="7 8" key="1">
    <citation type="submission" date="2022-03" db="EMBL/GenBank/DDBJ databases">
        <authorList>
            <person name="Macdonald S."/>
            <person name="Ahmed S."/>
            <person name="Newling K."/>
        </authorList>
    </citation>
    <scope>NUCLEOTIDE SEQUENCE [LARGE SCALE GENOMIC DNA]</scope>
</reference>
<feature type="coiled-coil region" evidence="4">
    <location>
        <begin position="66"/>
        <end position="100"/>
    </location>
</feature>
<evidence type="ECO:0000256" key="5">
    <source>
        <dbReference type="SAM" id="MobiDB-lite"/>
    </source>
</evidence>
<evidence type="ECO:0000256" key="2">
    <source>
        <dbReference type="ARBA" id="ARBA00022763"/>
    </source>
</evidence>
<feature type="compositionally biased region" description="Polar residues" evidence="5">
    <location>
        <begin position="457"/>
        <end position="472"/>
    </location>
</feature>
<feature type="compositionally biased region" description="Basic and acidic residues" evidence="5">
    <location>
        <begin position="473"/>
        <end position="483"/>
    </location>
</feature>
<comment type="subcellular location">
    <subcellularLocation>
        <location evidence="1">Nucleus</location>
    </subcellularLocation>
</comment>
<organism evidence="7 8">
    <name type="scientific">Eruca vesicaria subsp. sativa</name>
    <name type="common">Garden rocket</name>
    <name type="synonym">Eruca sativa</name>
    <dbReference type="NCBI Taxonomy" id="29727"/>
    <lineage>
        <taxon>Eukaryota</taxon>
        <taxon>Viridiplantae</taxon>
        <taxon>Streptophyta</taxon>
        <taxon>Embryophyta</taxon>
        <taxon>Tracheophyta</taxon>
        <taxon>Spermatophyta</taxon>
        <taxon>Magnoliopsida</taxon>
        <taxon>eudicotyledons</taxon>
        <taxon>Gunneridae</taxon>
        <taxon>Pentapetalae</taxon>
        <taxon>rosids</taxon>
        <taxon>malvids</taxon>
        <taxon>Brassicales</taxon>
        <taxon>Brassicaceae</taxon>
        <taxon>Brassiceae</taxon>
        <taxon>Eruca</taxon>
    </lineage>
</organism>
<accession>A0ABC8J5E3</accession>
<feature type="compositionally biased region" description="Polar residues" evidence="5">
    <location>
        <begin position="499"/>
        <end position="516"/>
    </location>
</feature>
<sequence>MGDETVDTIEAKYISGLSAVMVATIQEAKDRISQIEYIFCSQLFPNFQSKSKAFEKVYSDARLAACEAWKEREKDLLSQIEELKVENLGLVKEKEKLSEELVFMPLRKSGFENSVELYSGLVKVLEVKGSDVVSEDEVKRLLSEVERVKRKEEFLEEEVSKKSLVTENLLKKVEELSAEVAERERKLRSLEEIKSEIKEKERLSEENDKLVSMPVRLKRLEDYIAYLKRKWKSRSEEFENCIELHTGLVKVLQVKGSDVLSQDEVKMLLSEVKSLKEGLSKKTLVTENLLKKVEHLSTEAADNERKLSDCEDQKQRLTTRLQVFEENVGRLEEMLRQKTDELEVLQDKLNLTEKGMLECKQKIADHEKEKTVAIGKAMALGEELGGMNMQVKDRSYLAELEALRCQSKEKSVELAAETKKRNEVISAYKKLKSQYNYLRKRFGLTTDSDLQQSQLENESYQKGQHETPTISKSPERKQPEADNVRIGTGSRINNEKESITNTLRTPTTSISPNTRSPGIRSDPSCAKSIQLSGSKRLASIWRDTRSRQSPGGKDPHDDFLDTPIENIKRVAVEEKHVPLVAADSDEETQDMNPKPSPSRQRIQVAETSKKSFKHVESVRKKAERENLKGIECKQCKKFYDAVHPENEGNGGKSLRCEHHEGVSRHRYKYAPPMTPEGFWNIGFESEM</sequence>
<dbReference type="GO" id="GO:0006974">
    <property type="term" value="P:DNA damage response"/>
    <property type="evidence" value="ECO:0007669"/>
    <property type="project" value="UniProtKB-KW"/>
</dbReference>
<dbReference type="Proteomes" id="UP001642260">
    <property type="component" value="Unassembled WGS sequence"/>
</dbReference>
<evidence type="ECO:0000256" key="1">
    <source>
        <dbReference type="ARBA" id="ARBA00004123"/>
    </source>
</evidence>
<feature type="region of interest" description="Disordered" evidence="5">
    <location>
        <begin position="579"/>
        <end position="610"/>
    </location>
</feature>
<keyword evidence="3" id="KW-0539">Nucleus</keyword>
<dbReference type="PANTHER" id="PTHR15107:SF0">
    <property type="entry name" value="DNA ENDONUCLEASE ACTIVATOR CTP1 C-TERMINAL DOMAIN-CONTAINING PROTEIN"/>
    <property type="match status" value="1"/>
</dbReference>
<evidence type="ECO:0000256" key="4">
    <source>
        <dbReference type="SAM" id="Coils"/>
    </source>
</evidence>
<keyword evidence="2" id="KW-0227">DNA damage</keyword>
<keyword evidence="8" id="KW-1185">Reference proteome</keyword>